<dbReference type="EMBL" id="RZGZ01000002">
    <property type="protein sequence ID" value="RUR01450.1"/>
    <property type="molecule type" value="Genomic_DNA"/>
</dbReference>
<organism evidence="1 2">
    <name type="scientific">Labedella endophytica</name>
    <dbReference type="NCBI Taxonomy" id="1523160"/>
    <lineage>
        <taxon>Bacteria</taxon>
        <taxon>Bacillati</taxon>
        <taxon>Actinomycetota</taxon>
        <taxon>Actinomycetes</taxon>
        <taxon>Micrococcales</taxon>
        <taxon>Microbacteriaceae</taxon>
        <taxon>Labedella</taxon>
    </lineage>
</organism>
<keyword evidence="2" id="KW-1185">Reference proteome</keyword>
<evidence type="ECO:0000313" key="1">
    <source>
        <dbReference type="EMBL" id="RUR01450.1"/>
    </source>
</evidence>
<comment type="caution">
    <text evidence="1">The sequence shown here is derived from an EMBL/GenBank/DDBJ whole genome shotgun (WGS) entry which is preliminary data.</text>
</comment>
<dbReference type="RefSeq" id="WP_127048995.1">
    <property type="nucleotide sequence ID" value="NZ_RZGZ01000002.1"/>
</dbReference>
<gene>
    <name evidence="1" type="ORF">ELQ94_08105</name>
</gene>
<name>A0A3S0X7X2_9MICO</name>
<dbReference type="Proteomes" id="UP000274909">
    <property type="component" value="Unassembled WGS sequence"/>
</dbReference>
<proteinExistence type="predicted"/>
<sequence>MAIAGFAIAALVLVPTARPTEAVFTDSETATGTLTAFVVPRPTLSSTCTINPGLLGATPSITIEWTLPAGYASTDVRYGVGATPTTLQPVTANYVTTPLSGARYRTVFSGGLLSGLLGGSASVGVRIQDTPKNSWLSRWATATGGSGLAGINAYCTVNP</sequence>
<accession>A0A3S0X7X2</accession>
<dbReference type="OrthoDB" id="4950956at2"/>
<dbReference type="AlphaFoldDB" id="A0A3S0X7X2"/>
<reference evidence="1 2" key="1">
    <citation type="submission" date="2018-12" db="EMBL/GenBank/DDBJ databases">
        <authorList>
            <person name="Li F."/>
        </authorList>
    </citation>
    <scope>NUCLEOTIDE SEQUENCE [LARGE SCALE GENOMIC DNA]</scope>
    <source>
        <strain evidence="1 2">EGI 6500705</strain>
    </source>
</reference>
<evidence type="ECO:0000313" key="2">
    <source>
        <dbReference type="Proteomes" id="UP000274909"/>
    </source>
</evidence>
<protein>
    <submittedName>
        <fullName evidence="1">Uncharacterized protein</fullName>
    </submittedName>
</protein>